<dbReference type="PANTHER" id="PTHR43311:SF2">
    <property type="entry name" value="GLUTAMATE--TRNA LIGASE, MITOCHONDRIAL-RELATED"/>
    <property type="match status" value="1"/>
</dbReference>
<dbReference type="InterPro" id="IPR014729">
    <property type="entry name" value="Rossmann-like_a/b/a_fold"/>
</dbReference>
<dbReference type="AlphaFoldDB" id="A0A383DDB9"/>
<name>A0A383DDB9_9ZZZZ</name>
<dbReference type="SUPFAM" id="SSF52374">
    <property type="entry name" value="Nucleotidylyl transferase"/>
    <property type="match status" value="1"/>
</dbReference>
<evidence type="ECO:0000313" key="6">
    <source>
        <dbReference type="EMBL" id="SVE41868.1"/>
    </source>
</evidence>
<evidence type="ECO:0000256" key="2">
    <source>
        <dbReference type="ARBA" id="ARBA00022741"/>
    </source>
</evidence>
<dbReference type="Pfam" id="PF00749">
    <property type="entry name" value="tRNA-synt_1c"/>
    <property type="match status" value="1"/>
</dbReference>
<accession>A0A383DDB9</accession>
<dbReference type="PROSITE" id="PS00178">
    <property type="entry name" value="AA_TRNA_LIGASE_I"/>
    <property type="match status" value="1"/>
</dbReference>
<organism evidence="6">
    <name type="scientific">marine metagenome</name>
    <dbReference type="NCBI Taxonomy" id="408172"/>
    <lineage>
        <taxon>unclassified sequences</taxon>
        <taxon>metagenomes</taxon>
        <taxon>ecological metagenomes</taxon>
    </lineage>
</organism>
<dbReference type="GO" id="GO:0005524">
    <property type="term" value="F:ATP binding"/>
    <property type="evidence" value="ECO:0007669"/>
    <property type="project" value="UniProtKB-KW"/>
</dbReference>
<evidence type="ECO:0000259" key="5">
    <source>
        <dbReference type="Pfam" id="PF00749"/>
    </source>
</evidence>
<reference evidence="6" key="1">
    <citation type="submission" date="2018-05" db="EMBL/GenBank/DDBJ databases">
        <authorList>
            <person name="Lanie J.A."/>
            <person name="Ng W.-L."/>
            <person name="Kazmierczak K.M."/>
            <person name="Andrzejewski T.M."/>
            <person name="Davidsen T.M."/>
            <person name="Wayne K.J."/>
            <person name="Tettelin H."/>
            <person name="Glass J.I."/>
            <person name="Rusch D."/>
            <person name="Podicherti R."/>
            <person name="Tsui H.-C.T."/>
            <person name="Winkler M.E."/>
        </authorList>
    </citation>
    <scope>NUCLEOTIDE SEQUENCE</scope>
</reference>
<feature type="non-terminal residue" evidence="6">
    <location>
        <position position="153"/>
    </location>
</feature>
<keyword evidence="1" id="KW-0436">Ligase</keyword>
<dbReference type="InterPro" id="IPR000924">
    <property type="entry name" value="Glu/Gln-tRNA-synth"/>
</dbReference>
<dbReference type="GO" id="GO:0004818">
    <property type="term" value="F:glutamate-tRNA ligase activity"/>
    <property type="evidence" value="ECO:0007669"/>
    <property type="project" value="TreeGrafter"/>
</dbReference>
<protein>
    <recommendedName>
        <fullName evidence="5">Glutamyl/glutaminyl-tRNA synthetase class Ib catalytic domain-containing protein</fullName>
    </recommendedName>
</protein>
<keyword evidence="2" id="KW-0547">Nucleotide-binding</keyword>
<dbReference type="InterPro" id="IPR020058">
    <property type="entry name" value="Glu/Gln-tRNA-synth_Ib_cat-dom"/>
</dbReference>
<sequence length="153" mass="17836">METNSPVRVRFAPSPTGFLHVGGARTALFNWLFAKHHGGIYILRIDDTDEQRSTQESMQQIYESLRWLGLNWDEGAIVGGAYQPYVQSQRGEIYRKYIQKLLNSNNAYYCYCTQEELSQMREQARAESRNQSYNGKCRNLTVEDHRKFEAEGR</sequence>
<evidence type="ECO:0000256" key="3">
    <source>
        <dbReference type="ARBA" id="ARBA00022840"/>
    </source>
</evidence>
<keyword evidence="4" id="KW-0030">Aminoacyl-tRNA synthetase</keyword>
<dbReference type="Gene3D" id="3.40.50.620">
    <property type="entry name" value="HUPs"/>
    <property type="match status" value="1"/>
</dbReference>
<keyword evidence="3" id="KW-0067">ATP-binding</keyword>
<dbReference type="GO" id="GO:0006424">
    <property type="term" value="P:glutamyl-tRNA aminoacylation"/>
    <property type="evidence" value="ECO:0007669"/>
    <property type="project" value="TreeGrafter"/>
</dbReference>
<dbReference type="PRINTS" id="PR00987">
    <property type="entry name" value="TRNASYNTHGLU"/>
</dbReference>
<feature type="domain" description="Glutamyl/glutaminyl-tRNA synthetase class Ib catalytic" evidence="5">
    <location>
        <begin position="7"/>
        <end position="152"/>
    </location>
</feature>
<dbReference type="InterPro" id="IPR049940">
    <property type="entry name" value="GluQ/Sye"/>
</dbReference>
<evidence type="ECO:0000256" key="4">
    <source>
        <dbReference type="ARBA" id="ARBA00023146"/>
    </source>
</evidence>
<evidence type="ECO:0000256" key="1">
    <source>
        <dbReference type="ARBA" id="ARBA00022598"/>
    </source>
</evidence>
<dbReference type="PANTHER" id="PTHR43311">
    <property type="entry name" value="GLUTAMATE--TRNA LIGASE"/>
    <property type="match status" value="1"/>
</dbReference>
<gene>
    <name evidence="6" type="ORF">METZ01_LOCUS494722</name>
</gene>
<dbReference type="EMBL" id="UINC01215939">
    <property type="protein sequence ID" value="SVE41868.1"/>
    <property type="molecule type" value="Genomic_DNA"/>
</dbReference>
<dbReference type="GO" id="GO:0005829">
    <property type="term" value="C:cytosol"/>
    <property type="evidence" value="ECO:0007669"/>
    <property type="project" value="TreeGrafter"/>
</dbReference>
<dbReference type="InterPro" id="IPR001412">
    <property type="entry name" value="aa-tRNA-synth_I_CS"/>
</dbReference>
<proteinExistence type="predicted"/>